<dbReference type="EMBL" id="CP069037">
    <property type="protein sequence ID" value="QRD03200.1"/>
    <property type="molecule type" value="Genomic_DNA"/>
</dbReference>
<organism evidence="1 2">
    <name type="scientific">Phaeosphaeria nodorum (strain SN15 / ATCC MYA-4574 / FGSC 10173)</name>
    <name type="common">Glume blotch fungus</name>
    <name type="synonym">Parastagonospora nodorum</name>
    <dbReference type="NCBI Taxonomy" id="321614"/>
    <lineage>
        <taxon>Eukaryota</taxon>
        <taxon>Fungi</taxon>
        <taxon>Dikarya</taxon>
        <taxon>Ascomycota</taxon>
        <taxon>Pezizomycotina</taxon>
        <taxon>Dothideomycetes</taxon>
        <taxon>Pleosporomycetidae</taxon>
        <taxon>Pleosporales</taxon>
        <taxon>Pleosporineae</taxon>
        <taxon>Phaeosphaeriaceae</taxon>
        <taxon>Parastagonospora</taxon>
    </lineage>
</organism>
<sequence length="57" mass="6700">MFVAPSSFNHTRLWRGEKLNEHLITTQAEPQKKLHSTPRYMRIASSTPCSWPQYLNL</sequence>
<protein>
    <submittedName>
        <fullName evidence="1">Uncharacterized protein</fullName>
    </submittedName>
</protein>
<proteinExistence type="predicted"/>
<dbReference type="Proteomes" id="UP000663193">
    <property type="component" value="Chromosome 15"/>
</dbReference>
<gene>
    <name evidence="1" type="ORF">JI435_419230</name>
</gene>
<reference evidence="2" key="1">
    <citation type="journal article" date="2021" name="BMC Genomics">
        <title>Chromosome-level genome assembly and manually-curated proteome of model necrotroph Parastagonospora nodorum Sn15 reveals a genome-wide trove of candidate effector homologs, and redundancy of virulence-related functions within an accessory chromosome.</title>
        <authorList>
            <person name="Bertazzoni S."/>
            <person name="Jones D.A.B."/>
            <person name="Phan H.T."/>
            <person name="Tan K.-C."/>
            <person name="Hane J.K."/>
        </authorList>
    </citation>
    <scope>NUCLEOTIDE SEQUENCE [LARGE SCALE GENOMIC DNA]</scope>
    <source>
        <strain evidence="2">SN15 / ATCC MYA-4574 / FGSC 10173)</strain>
    </source>
</reference>
<accession>A0A7U2I643</accession>
<keyword evidence="2" id="KW-1185">Reference proteome</keyword>
<evidence type="ECO:0000313" key="1">
    <source>
        <dbReference type="EMBL" id="QRD03200.1"/>
    </source>
</evidence>
<dbReference type="VEuPathDB" id="FungiDB:JI435_419230"/>
<evidence type="ECO:0000313" key="2">
    <source>
        <dbReference type="Proteomes" id="UP000663193"/>
    </source>
</evidence>
<name>A0A7U2I643_PHANO</name>
<dbReference type="AlphaFoldDB" id="A0A7U2I643"/>